<dbReference type="Proteomes" id="UP000314294">
    <property type="component" value="Unassembled WGS sequence"/>
</dbReference>
<evidence type="ECO:0000313" key="2">
    <source>
        <dbReference type="EMBL" id="TNN41413.1"/>
    </source>
</evidence>
<organism evidence="2 3">
    <name type="scientific">Liparis tanakae</name>
    <name type="common">Tanaka's snailfish</name>
    <dbReference type="NCBI Taxonomy" id="230148"/>
    <lineage>
        <taxon>Eukaryota</taxon>
        <taxon>Metazoa</taxon>
        <taxon>Chordata</taxon>
        <taxon>Craniata</taxon>
        <taxon>Vertebrata</taxon>
        <taxon>Euteleostomi</taxon>
        <taxon>Actinopterygii</taxon>
        <taxon>Neopterygii</taxon>
        <taxon>Teleostei</taxon>
        <taxon>Neoteleostei</taxon>
        <taxon>Acanthomorphata</taxon>
        <taxon>Eupercaria</taxon>
        <taxon>Perciformes</taxon>
        <taxon>Cottioidei</taxon>
        <taxon>Cottales</taxon>
        <taxon>Liparidae</taxon>
        <taxon>Liparis</taxon>
    </lineage>
</organism>
<dbReference type="AlphaFoldDB" id="A0A4Z2FKY7"/>
<gene>
    <name evidence="2" type="ORF">EYF80_048415</name>
</gene>
<protein>
    <submittedName>
        <fullName evidence="2">Uncharacterized protein</fullName>
    </submittedName>
</protein>
<evidence type="ECO:0000256" key="1">
    <source>
        <dbReference type="SAM" id="MobiDB-lite"/>
    </source>
</evidence>
<dbReference type="EMBL" id="SRLO01001110">
    <property type="protein sequence ID" value="TNN41413.1"/>
    <property type="molecule type" value="Genomic_DNA"/>
</dbReference>
<proteinExistence type="predicted"/>
<sequence>MEDDEGDDTHVDTRGQHKKKKKKKKKKRKRKKRSAYFSLSFLEPELRLFPTFFKQPMASRLLPLPTSDFTIGRVCTKAQMSAGDQKVGAELGS</sequence>
<evidence type="ECO:0000313" key="3">
    <source>
        <dbReference type="Proteomes" id="UP000314294"/>
    </source>
</evidence>
<reference evidence="2 3" key="1">
    <citation type="submission" date="2019-03" db="EMBL/GenBank/DDBJ databases">
        <title>First draft genome of Liparis tanakae, snailfish: a comprehensive survey of snailfish specific genes.</title>
        <authorList>
            <person name="Kim W."/>
            <person name="Song I."/>
            <person name="Jeong J.-H."/>
            <person name="Kim D."/>
            <person name="Kim S."/>
            <person name="Ryu S."/>
            <person name="Song J.Y."/>
            <person name="Lee S.K."/>
        </authorList>
    </citation>
    <scope>NUCLEOTIDE SEQUENCE [LARGE SCALE GENOMIC DNA]</scope>
    <source>
        <tissue evidence="2">Muscle</tissue>
    </source>
</reference>
<feature type="compositionally biased region" description="Basic residues" evidence="1">
    <location>
        <begin position="16"/>
        <end position="33"/>
    </location>
</feature>
<comment type="caution">
    <text evidence="2">The sequence shown here is derived from an EMBL/GenBank/DDBJ whole genome shotgun (WGS) entry which is preliminary data.</text>
</comment>
<feature type="region of interest" description="Disordered" evidence="1">
    <location>
        <begin position="1"/>
        <end position="33"/>
    </location>
</feature>
<accession>A0A4Z2FKY7</accession>
<keyword evidence="3" id="KW-1185">Reference proteome</keyword>
<name>A0A4Z2FKY7_9TELE</name>